<dbReference type="OrthoDB" id="10254665at2759"/>
<organism evidence="2 3">
    <name type="scientific">Orchesella cincta</name>
    <name type="common">Springtail</name>
    <name type="synonym">Podura cincta</name>
    <dbReference type="NCBI Taxonomy" id="48709"/>
    <lineage>
        <taxon>Eukaryota</taxon>
        <taxon>Metazoa</taxon>
        <taxon>Ecdysozoa</taxon>
        <taxon>Arthropoda</taxon>
        <taxon>Hexapoda</taxon>
        <taxon>Collembola</taxon>
        <taxon>Entomobryomorpha</taxon>
        <taxon>Entomobryoidea</taxon>
        <taxon>Orchesellidae</taxon>
        <taxon>Orchesellinae</taxon>
        <taxon>Orchesella</taxon>
    </lineage>
</organism>
<comment type="caution">
    <text evidence="2">The sequence shown here is derived from an EMBL/GenBank/DDBJ whole genome shotgun (WGS) entry which is preliminary data.</text>
</comment>
<name>A0A1D2MVZ9_ORCCI</name>
<accession>A0A1D2MVZ9</accession>
<reference evidence="2 3" key="1">
    <citation type="journal article" date="2016" name="Genome Biol. Evol.">
        <title>Gene Family Evolution Reflects Adaptation to Soil Environmental Stressors in the Genome of the Collembolan Orchesella cincta.</title>
        <authorList>
            <person name="Faddeeva-Vakhrusheva A."/>
            <person name="Derks M.F."/>
            <person name="Anvar S.Y."/>
            <person name="Agamennone V."/>
            <person name="Suring W."/>
            <person name="Smit S."/>
            <person name="van Straalen N.M."/>
            <person name="Roelofs D."/>
        </authorList>
    </citation>
    <scope>NUCLEOTIDE SEQUENCE [LARGE SCALE GENOMIC DNA]</scope>
    <source>
        <tissue evidence="2">Mixed pool</tissue>
    </source>
</reference>
<keyword evidence="3" id="KW-1185">Reference proteome</keyword>
<proteinExistence type="predicted"/>
<dbReference type="Proteomes" id="UP000094527">
    <property type="component" value="Unassembled WGS sequence"/>
</dbReference>
<evidence type="ECO:0000256" key="1">
    <source>
        <dbReference type="SAM" id="MobiDB-lite"/>
    </source>
</evidence>
<evidence type="ECO:0000313" key="2">
    <source>
        <dbReference type="EMBL" id="ODM97101.1"/>
    </source>
</evidence>
<dbReference type="AlphaFoldDB" id="A0A1D2MVZ9"/>
<dbReference type="EMBL" id="LJIJ01000473">
    <property type="protein sequence ID" value="ODM97101.1"/>
    <property type="molecule type" value="Genomic_DNA"/>
</dbReference>
<protein>
    <recommendedName>
        <fullName evidence="4">Apoptosis regulatory protein Siva</fullName>
    </recommendedName>
</protein>
<evidence type="ECO:0000313" key="3">
    <source>
        <dbReference type="Proteomes" id="UP000094527"/>
    </source>
</evidence>
<evidence type="ECO:0008006" key="4">
    <source>
        <dbReference type="Google" id="ProtNLM"/>
    </source>
</evidence>
<gene>
    <name evidence="2" type="ORF">Ocin01_09581</name>
</gene>
<feature type="region of interest" description="Disordered" evidence="1">
    <location>
        <begin position="57"/>
        <end position="88"/>
    </location>
</feature>
<sequence length="175" mass="18994">MPGAKRKIDEDTWIVSQSKKFKQGILLSNVYDTTLAHLRLGARNFFDALMMRSGNASVEPMAGPSASSPARSHGGTSPVSTPPGSPLVQDIISENELQVQTTPVPRPSVVCQDCVLRSRSPQGNEELYGKCSYCDKLVCHLNPCRGCGIGFCGQCSITKYDNPSSDTYECYSCLH</sequence>